<dbReference type="Gene3D" id="3.40.50.2300">
    <property type="match status" value="1"/>
</dbReference>
<feature type="modified residue" description="4-aspartylphosphate" evidence="2">
    <location>
        <position position="65"/>
    </location>
</feature>
<keyword evidence="1 2" id="KW-0597">Phosphoprotein</keyword>
<evidence type="ECO:0000256" key="2">
    <source>
        <dbReference type="PROSITE-ProRule" id="PRU00169"/>
    </source>
</evidence>
<dbReference type="InterPro" id="IPR001789">
    <property type="entry name" value="Sig_transdc_resp-reg_receiver"/>
</dbReference>
<dbReference type="AlphaFoldDB" id="A0A1Z3N7Z9"/>
<proteinExistence type="predicted"/>
<evidence type="ECO:0000313" key="4">
    <source>
        <dbReference type="EMBL" id="ASD63600.1"/>
    </source>
</evidence>
<evidence type="ECO:0000256" key="1">
    <source>
        <dbReference type="ARBA" id="ARBA00022553"/>
    </source>
</evidence>
<name>A0A1Z3N7Z9_BDEBC</name>
<dbReference type="PANTHER" id="PTHR44591:SF3">
    <property type="entry name" value="RESPONSE REGULATORY DOMAIN-CONTAINING PROTEIN"/>
    <property type="match status" value="1"/>
</dbReference>
<dbReference type="OrthoDB" id="5294513at2"/>
<dbReference type="InterPro" id="IPR011006">
    <property type="entry name" value="CheY-like_superfamily"/>
</dbReference>
<evidence type="ECO:0000259" key="3">
    <source>
        <dbReference type="PROSITE" id="PS50110"/>
    </source>
</evidence>
<accession>A0A1Z3N7Z9</accession>
<dbReference type="EMBL" id="CP020946">
    <property type="protein sequence ID" value="ASD63600.1"/>
    <property type="molecule type" value="Genomic_DNA"/>
</dbReference>
<dbReference type="PANTHER" id="PTHR44591">
    <property type="entry name" value="STRESS RESPONSE REGULATOR PROTEIN 1"/>
    <property type="match status" value="1"/>
</dbReference>
<sequence>MNVAAPLNVVVVDDESSVGALCELKFRKPIEKGNIQFHFFEDARSCLRYLENSQRSPGSEVLFTDINMPNVSGFELLKKVKQRFPDIDVYMMSAYDDELSIRKSLNLGAQGYFTKPVNYKELISRMEKDYGVTLA</sequence>
<dbReference type="SUPFAM" id="SSF52172">
    <property type="entry name" value="CheY-like"/>
    <property type="match status" value="1"/>
</dbReference>
<dbReference type="SMART" id="SM00448">
    <property type="entry name" value="REC"/>
    <property type="match status" value="1"/>
</dbReference>
<dbReference type="GO" id="GO:0000160">
    <property type="term" value="P:phosphorelay signal transduction system"/>
    <property type="evidence" value="ECO:0007669"/>
    <property type="project" value="InterPro"/>
</dbReference>
<dbReference type="Proteomes" id="UP000197003">
    <property type="component" value="Chromosome"/>
</dbReference>
<dbReference type="RefSeq" id="WP_088565129.1">
    <property type="nucleotide sequence ID" value="NZ_CP020946.1"/>
</dbReference>
<organism evidence="4 5">
    <name type="scientific">Bdellovibrio bacteriovorus</name>
    <dbReference type="NCBI Taxonomy" id="959"/>
    <lineage>
        <taxon>Bacteria</taxon>
        <taxon>Pseudomonadati</taxon>
        <taxon>Bdellovibrionota</taxon>
        <taxon>Bdellovibrionia</taxon>
        <taxon>Bdellovibrionales</taxon>
        <taxon>Pseudobdellovibrionaceae</taxon>
        <taxon>Bdellovibrio</taxon>
    </lineage>
</organism>
<dbReference type="Pfam" id="PF00072">
    <property type="entry name" value="Response_reg"/>
    <property type="match status" value="1"/>
</dbReference>
<dbReference type="InterPro" id="IPR050595">
    <property type="entry name" value="Bact_response_regulator"/>
</dbReference>
<reference evidence="4 5" key="1">
    <citation type="submission" date="2017-04" db="EMBL/GenBank/DDBJ databases">
        <title>Whole genome sequence of Bdellovibrio bacteriovorus strain SSB218315.</title>
        <authorList>
            <person name="Oyedara O."/>
            <person name="Rodriguez-Perez M.A."/>
        </authorList>
    </citation>
    <scope>NUCLEOTIDE SEQUENCE [LARGE SCALE GENOMIC DNA]</scope>
    <source>
        <strain evidence="4 5">SSB218315</strain>
    </source>
</reference>
<feature type="domain" description="Response regulatory" evidence="3">
    <location>
        <begin position="8"/>
        <end position="130"/>
    </location>
</feature>
<protein>
    <submittedName>
        <fullName evidence="4">Response regulator</fullName>
    </submittedName>
</protein>
<gene>
    <name evidence="4" type="ORF">B9G79_08445</name>
</gene>
<dbReference type="PROSITE" id="PS50110">
    <property type="entry name" value="RESPONSE_REGULATORY"/>
    <property type="match status" value="1"/>
</dbReference>
<evidence type="ECO:0000313" key="5">
    <source>
        <dbReference type="Proteomes" id="UP000197003"/>
    </source>
</evidence>